<evidence type="ECO:0000313" key="2">
    <source>
        <dbReference type="Proteomes" id="UP001595729"/>
    </source>
</evidence>
<reference evidence="2" key="1">
    <citation type="journal article" date="2019" name="Int. J. Syst. Evol. Microbiol.">
        <title>The Global Catalogue of Microorganisms (GCM) 10K type strain sequencing project: providing services to taxonomists for standard genome sequencing and annotation.</title>
        <authorList>
            <consortium name="The Broad Institute Genomics Platform"/>
            <consortium name="The Broad Institute Genome Sequencing Center for Infectious Disease"/>
            <person name="Wu L."/>
            <person name="Ma J."/>
        </authorList>
    </citation>
    <scope>NUCLEOTIDE SEQUENCE [LARGE SCALE GENOMIC DNA]</scope>
    <source>
        <strain evidence="2">KCTC 42501</strain>
    </source>
</reference>
<protein>
    <submittedName>
        <fullName evidence="1">DUF2946 family protein</fullName>
    </submittedName>
</protein>
<proteinExistence type="predicted"/>
<accession>A0ABV7W4L5</accession>
<gene>
    <name evidence="1" type="ORF">ACFOPI_14110</name>
</gene>
<dbReference type="EMBL" id="JBHRXX010000005">
    <property type="protein sequence ID" value="MFC3684734.1"/>
    <property type="molecule type" value="Genomic_DNA"/>
</dbReference>
<comment type="caution">
    <text evidence="1">The sequence shown here is derived from an EMBL/GenBank/DDBJ whole genome shotgun (WGS) entry which is preliminary data.</text>
</comment>
<sequence>MDDIVKAALAKWPNVPDCHGWLGLDARGDWYMRDDRCQRAGPFAAEPGEGVAPAKGSRLLHDKLIAFIGRNYLADEQGRWFFQNGPQRVYVELEATPWIWRLQPDGSVQSHTGAPAGAVKHCLLDEAGRLYLVTALGLGLVHTSDMAQAADLVEQGTWQPEPVAVDSLPKRWAFVKSPQRVLGPGPWA</sequence>
<dbReference type="InterPro" id="IPR021332">
    <property type="entry name" value="DUF2944"/>
</dbReference>
<keyword evidence="2" id="KW-1185">Reference proteome</keyword>
<dbReference type="Pfam" id="PF11161">
    <property type="entry name" value="DUF2944"/>
    <property type="match status" value="1"/>
</dbReference>
<dbReference type="RefSeq" id="WP_382174809.1">
    <property type="nucleotide sequence ID" value="NZ_JBHRXX010000005.1"/>
</dbReference>
<organism evidence="1 2">
    <name type="scientific">Hydrogenophaga luteola</name>
    <dbReference type="NCBI Taxonomy" id="1591122"/>
    <lineage>
        <taxon>Bacteria</taxon>
        <taxon>Pseudomonadati</taxon>
        <taxon>Pseudomonadota</taxon>
        <taxon>Betaproteobacteria</taxon>
        <taxon>Burkholderiales</taxon>
        <taxon>Comamonadaceae</taxon>
        <taxon>Hydrogenophaga</taxon>
    </lineage>
</organism>
<dbReference type="Proteomes" id="UP001595729">
    <property type="component" value="Unassembled WGS sequence"/>
</dbReference>
<name>A0ABV7W4L5_9BURK</name>
<evidence type="ECO:0000313" key="1">
    <source>
        <dbReference type="EMBL" id="MFC3684734.1"/>
    </source>
</evidence>